<evidence type="ECO:0000313" key="5">
    <source>
        <dbReference type="Proteomes" id="UP000448867"/>
    </source>
</evidence>
<proteinExistence type="predicted"/>
<name>A0A7X2LXX3_9BACI</name>
<dbReference type="InterPro" id="IPR007527">
    <property type="entry name" value="Znf_SWIM"/>
</dbReference>
<dbReference type="Proteomes" id="UP000448867">
    <property type="component" value="Unassembled WGS sequence"/>
</dbReference>
<keyword evidence="1" id="KW-0479">Metal-binding</keyword>
<evidence type="ECO:0000256" key="1">
    <source>
        <dbReference type="PROSITE-ProRule" id="PRU00325"/>
    </source>
</evidence>
<accession>A0A7X2LXX3</accession>
<keyword evidence="1" id="KW-0862">Zinc</keyword>
<comment type="caution">
    <text evidence="4">The sequence shown here is derived from an EMBL/GenBank/DDBJ whole genome shotgun (WGS) entry which is preliminary data.</text>
</comment>
<keyword evidence="1" id="KW-0863">Zinc-finger</keyword>
<dbReference type="EMBL" id="WKKI01000025">
    <property type="protein sequence ID" value="MRX73010.1"/>
    <property type="molecule type" value="Genomic_DNA"/>
</dbReference>
<organism evidence="4 5">
    <name type="scientific">Metabacillus lacus</name>
    <dbReference type="NCBI Taxonomy" id="1983721"/>
    <lineage>
        <taxon>Bacteria</taxon>
        <taxon>Bacillati</taxon>
        <taxon>Bacillota</taxon>
        <taxon>Bacilli</taxon>
        <taxon>Bacillales</taxon>
        <taxon>Bacillaceae</taxon>
        <taxon>Metabacillus</taxon>
    </lineage>
</organism>
<feature type="transmembrane region" description="Helical" evidence="2">
    <location>
        <begin position="190"/>
        <end position="207"/>
    </location>
</feature>
<keyword evidence="2" id="KW-1133">Transmembrane helix</keyword>
<evidence type="ECO:0000313" key="4">
    <source>
        <dbReference type="EMBL" id="MRX73010.1"/>
    </source>
</evidence>
<keyword evidence="5" id="KW-1185">Reference proteome</keyword>
<dbReference type="Pfam" id="PF04434">
    <property type="entry name" value="SWIM"/>
    <property type="match status" value="1"/>
</dbReference>
<keyword evidence="2" id="KW-0812">Transmembrane</keyword>
<dbReference type="AlphaFoldDB" id="A0A7X2LXX3"/>
<evidence type="ECO:0000256" key="2">
    <source>
        <dbReference type="SAM" id="Phobius"/>
    </source>
</evidence>
<dbReference type="OrthoDB" id="7593573at2"/>
<reference evidence="4 5" key="1">
    <citation type="submission" date="2019-11" db="EMBL/GenBank/DDBJ databases">
        <title>Bacillus lacus genome.</title>
        <authorList>
            <person name="Allen C.J."/>
            <person name="Newman J.D."/>
        </authorList>
    </citation>
    <scope>NUCLEOTIDE SEQUENCE [LARGE SCALE GENOMIC DNA]</scope>
    <source>
        <strain evidence="4 5">KCTC 33946</strain>
    </source>
</reference>
<dbReference type="GO" id="GO:0008270">
    <property type="term" value="F:zinc ion binding"/>
    <property type="evidence" value="ECO:0007669"/>
    <property type="project" value="UniProtKB-KW"/>
</dbReference>
<sequence length="536" mass="63024">MTMLNRELYKDDVLQAGELLKKVLSPDIESDRNLFKKGLLLYRGGSVYNVKSHPSLVSAKVQDVTPVHVELHLPSVDKSTCSCPNGFPCRHLIAVFLYVYAGVDRVGTYIEAWKEESSPDILAHLKKGALGAEPELTDSSLQSWLSYFDYQHQRWASNPDNLRMASSSLYHRLYPRLKDKKPRSFDLQRFYSIHTSLAVFLYILMILNKSEPRKETLQHSTYSYVDQLLDNISRELTEMKRYALPFALDPLLDDSVDRFRELLTASDFLQKERLLLYRMLWTALLNRDKWISKERSWLLSKAEEEDDEVYQLALMHMDFLQRKDEQLFQRLHKLSDEAFPVVLNWFSELSAKKDYKRSAAWAEYLISNAGSYLARQKRYEEKRSVVRNLLPIIRDYTDFSKANTVFAEACRSMLPYSYGEYSIFLLDQRDYKTWVELHSLLGYSIHDLDAVTVKEAAKEVPESLIPIYHQSIASEISFKTRENYRQAVRQLKKLRTLYKKLKREEEFENFMLQLSEKHRRLRAFQEELKKGKLIHA</sequence>
<keyword evidence="2" id="KW-0472">Membrane</keyword>
<evidence type="ECO:0000259" key="3">
    <source>
        <dbReference type="PROSITE" id="PS50966"/>
    </source>
</evidence>
<dbReference type="PROSITE" id="PS50966">
    <property type="entry name" value="ZF_SWIM"/>
    <property type="match status" value="1"/>
</dbReference>
<protein>
    <recommendedName>
        <fullName evidence="3">SWIM-type domain-containing protein</fullName>
    </recommendedName>
</protein>
<gene>
    <name evidence="4" type="ORF">GJU40_12750</name>
</gene>
<feature type="domain" description="SWIM-type" evidence="3">
    <location>
        <begin position="67"/>
        <end position="100"/>
    </location>
</feature>